<keyword evidence="3" id="KW-1185">Reference proteome</keyword>
<reference evidence="2 3" key="1">
    <citation type="submission" date="2020-08" db="EMBL/GenBank/DDBJ databases">
        <title>Genomic Encyclopedia of Type Strains, Phase IV (KMG-IV): sequencing the most valuable type-strain genomes for metagenomic binning, comparative biology and taxonomic classification.</title>
        <authorList>
            <person name="Goeker M."/>
        </authorList>
    </citation>
    <scope>NUCLEOTIDE SEQUENCE [LARGE SCALE GENOMIC DNA]</scope>
    <source>
        <strain evidence="2 3">DSM 17976</strain>
    </source>
</reference>
<keyword evidence="1" id="KW-0732">Signal</keyword>
<dbReference type="EMBL" id="JACIBY010000014">
    <property type="protein sequence ID" value="MBB3841136.1"/>
    <property type="molecule type" value="Genomic_DNA"/>
</dbReference>
<evidence type="ECO:0000313" key="3">
    <source>
        <dbReference type="Proteomes" id="UP000541352"/>
    </source>
</evidence>
<comment type="caution">
    <text evidence="2">The sequence shown here is derived from an EMBL/GenBank/DDBJ whole genome shotgun (WGS) entry which is preliminary data.</text>
</comment>
<dbReference type="Proteomes" id="UP000541352">
    <property type="component" value="Unassembled WGS sequence"/>
</dbReference>
<proteinExistence type="predicted"/>
<accession>A0A7W5ZS64</accession>
<feature type="chain" id="PRO_5031557808" evidence="1">
    <location>
        <begin position="20"/>
        <end position="315"/>
    </location>
</feature>
<evidence type="ECO:0000256" key="1">
    <source>
        <dbReference type="SAM" id="SignalP"/>
    </source>
</evidence>
<dbReference type="AlphaFoldDB" id="A0A7W5ZS64"/>
<gene>
    <name evidence="2" type="ORF">FHS57_005157</name>
</gene>
<feature type="signal peptide" evidence="1">
    <location>
        <begin position="1"/>
        <end position="19"/>
    </location>
</feature>
<dbReference type="RefSeq" id="WP_183978612.1">
    <property type="nucleotide sequence ID" value="NZ_JACIBY010000014.1"/>
</dbReference>
<evidence type="ECO:0000313" key="2">
    <source>
        <dbReference type="EMBL" id="MBB3841136.1"/>
    </source>
</evidence>
<sequence>MKKKLILILLLVLSIASQAQILGNPFVFKPKLLVDSLTATPVIAISFNRIKSDYTGYLVRIRAATSNAEMDVEADGNGWVSLKSPGKVTASGSSGYAVGTYLSVATLVSSQDAYLVGFYNQMDGSLVAYNFTASTQPKVMTGGVFETMGGKPVARFNSANSNFLTINYIGSATSLTGICTYKAFAVPPSSSNGPVLGDFGTDGNADSWTWTDGVFYDGFGRSNRFVCTSNSGINVPNITVIESSSTAYTLRVNSIQKYTTTTGTVQVYSGPHYLARTSKSGSTYYWNGWIGEVIIVKSTINIPLVEANVKRRWEL</sequence>
<organism evidence="2 3">
    <name type="scientific">Runella defluvii</name>
    <dbReference type="NCBI Taxonomy" id="370973"/>
    <lineage>
        <taxon>Bacteria</taxon>
        <taxon>Pseudomonadati</taxon>
        <taxon>Bacteroidota</taxon>
        <taxon>Cytophagia</taxon>
        <taxon>Cytophagales</taxon>
        <taxon>Spirosomataceae</taxon>
        <taxon>Runella</taxon>
    </lineage>
</organism>
<protein>
    <submittedName>
        <fullName evidence="2">Uncharacterized protein</fullName>
    </submittedName>
</protein>
<name>A0A7W5ZS64_9BACT</name>